<dbReference type="InterPro" id="IPR036390">
    <property type="entry name" value="WH_DNA-bd_sf"/>
</dbReference>
<dbReference type="OrthoDB" id="8928056at2"/>
<dbReference type="EMBL" id="RXLQ01000012">
    <property type="protein sequence ID" value="RSZ57053.1"/>
    <property type="molecule type" value="Genomic_DNA"/>
</dbReference>
<protein>
    <submittedName>
        <fullName evidence="6">LysR family transcriptional regulator</fullName>
    </submittedName>
</protein>
<keyword evidence="4" id="KW-0804">Transcription</keyword>
<dbReference type="SUPFAM" id="SSF53850">
    <property type="entry name" value="Periplasmic binding protein-like II"/>
    <property type="match status" value="1"/>
</dbReference>
<organism evidence="6 7">
    <name type="scientific">Massilia atriviolacea</name>
    <dbReference type="NCBI Taxonomy" id="2495579"/>
    <lineage>
        <taxon>Bacteria</taxon>
        <taxon>Pseudomonadati</taxon>
        <taxon>Pseudomonadota</taxon>
        <taxon>Betaproteobacteria</taxon>
        <taxon>Burkholderiales</taxon>
        <taxon>Oxalobacteraceae</taxon>
        <taxon>Telluria group</taxon>
        <taxon>Massilia</taxon>
    </lineage>
</organism>
<dbReference type="InterPro" id="IPR058163">
    <property type="entry name" value="LysR-type_TF_proteobact-type"/>
</dbReference>
<dbReference type="InterPro" id="IPR000847">
    <property type="entry name" value="LysR_HTH_N"/>
</dbReference>
<dbReference type="Proteomes" id="UP000278085">
    <property type="component" value="Unassembled WGS sequence"/>
</dbReference>
<evidence type="ECO:0000256" key="4">
    <source>
        <dbReference type="ARBA" id="ARBA00023163"/>
    </source>
</evidence>
<evidence type="ECO:0000256" key="3">
    <source>
        <dbReference type="ARBA" id="ARBA00023125"/>
    </source>
</evidence>
<dbReference type="InterPro" id="IPR036388">
    <property type="entry name" value="WH-like_DNA-bd_sf"/>
</dbReference>
<keyword evidence="2" id="KW-0805">Transcription regulation</keyword>
<dbReference type="PANTHER" id="PTHR30537:SF68">
    <property type="entry name" value="TRANSCRIPTIONAL REGULATOR-RELATED"/>
    <property type="match status" value="1"/>
</dbReference>
<dbReference type="GO" id="GO:0006351">
    <property type="term" value="P:DNA-templated transcription"/>
    <property type="evidence" value="ECO:0007669"/>
    <property type="project" value="TreeGrafter"/>
</dbReference>
<proteinExistence type="inferred from homology"/>
<keyword evidence="3" id="KW-0238">DNA-binding</keyword>
<keyword evidence="7" id="KW-1185">Reference proteome</keyword>
<gene>
    <name evidence="6" type="ORF">EJB06_21950</name>
</gene>
<evidence type="ECO:0000313" key="7">
    <source>
        <dbReference type="Proteomes" id="UP000278085"/>
    </source>
</evidence>
<dbReference type="GO" id="GO:0043565">
    <property type="term" value="F:sequence-specific DNA binding"/>
    <property type="evidence" value="ECO:0007669"/>
    <property type="project" value="TreeGrafter"/>
</dbReference>
<dbReference type="Pfam" id="PF03466">
    <property type="entry name" value="LysR_substrate"/>
    <property type="match status" value="1"/>
</dbReference>
<accession>A0A430HHQ3</accession>
<dbReference type="Gene3D" id="3.40.190.290">
    <property type="match status" value="1"/>
</dbReference>
<evidence type="ECO:0000256" key="1">
    <source>
        <dbReference type="ARBA" id="ARBA00009437"/>
    </source>
</evidence>
<evidence type="ECO:0000313" key="6">
    <source>
        <dbReference type="EMBL" id="RSZ57053.1"/>
    </source>
</evidence>
<comment type="caution">
    <text evidence="6">The sequence shown here is derived from an EMBL/GenBank/DDBJ whole genome shotgun (WGS) entry which is preliminary data.</text>
</comment>
<dbReference type="GO" id="GO:0003700">
    <property type="term" value="F:DNA-binding transcription factor activity"/>
    <property type="evidence" value="ECO:0007669"/>
    <property type="project" value="InterPro"/>
</dbReference>
<dbReference type="PANTHER" id="PTHR30537">
    <property type="entry name" value="HTH-TYPE TRANSCRIPTIONAL REGULATOR"/>
    <property type="match status" value="1"/>
</dbReference>
<dbReference type="Pfam" id="PF00126">
    <property type="entry name" value="HTH_1"/>
    <property type="match status" value="1"/>
</dbReference>
<dbReference type="Gene3D" id="1.10.10.10">
    <property type="entry name" value="Winged helix-like DNA-binding domain superfamily/Winged helix DNA-binding domain"/>
    <property type="match status" value="1"/>
</dbReference>
<dbReference type="FunFam" id="1.10.10.10:FF:000001">
    <property type="entry name" value="LysR family transcriptional regulator"/>
    <property type="match status" value="1"/>
</dbReference>
<sequence>MLDDLSLFVAIVEAGSLAAAAEGLDLPAATVTRRLQALERALGYKLLNRSARRMQLTAEGAQYYEQCRPLIHALRQATQRLDATLGAISGNIRVTAPVHLAQGYFRDAWSGFLHTWPEVTLEVELSNDLVDVVGSGADLAIRVGEQQDSSLNQKLLASTDLMLVAAPAYLARAGVPHTPAELETHARIVGRPLTRWKLRNRADDTEVVLQGAPRFQANQMDLALSMALDGLGIMLCPGTMGRQHLASGALTVVLPGWSTEQRHIYALWSQQRYLPARVRALLDYLSAFTGAHPL</sequence>
<dbReference type="PROSITE" id="PS50931">
    <property type="entry name" value="HTH_LYSR"/>
    <property type="match status" value="1"/>
</dbReference>
<reference evidence="6 7" key="1">
    <citation type="submission" date="2018-12" db="EMBL/GenBank/DDBJ databases">
        <authorList>
            <person name="Yang E."/>
        </authorList>
    </citation>
    <scope>NUCLEOTIDE SEQUENCE [LARGE SCALE GENOMIC DNA]</scope>
    <source>
        <strain evidence="6 7">SOD</strain>
    </source>
</reference>
<dbReference type="AlphaFoldDB" id="A0A430HHQ3"/>
<evidence type="ECO:0000256" key="2">
    <source>
        <dbReference type="ARBA" id="ARBA00023015"/>
    </source>
</evidence>
<dbReference type="SUPFAM" id="SSF46785">
    <property type="entry name" value="Winged helix' DNA-binding domain"/>
    <property type="match status" value="1"/>
</dbReference>
<dbReference type="InterPro" id="IPR005119">
    <property type="entry name" value="LysR_subst-bd"/>
</dbReference>
<comment type="similarity">
    <text evidence="1">Belongs to the LysR transcriptional regulatory family.</text>
</comment>
<dbReference type="CDD" id="cd08422">
    <property type="entry name" value="PBP2_CrgA_like"/>
    <property type="match status" value="1"/>
</dbReference>
<evidence type="ECO:0000259" key="5">
    <source>
        <dbReference type="PROSITE" id="PS50931"/>
    </source>
</evidence>
<name>A0A430HHQ3_9BURK</name>
<feature type="domain" description="HTH lysR-type" evidence="5">
    <location>
        <begin position="1"/>
        <end position="57"/>
    </location>
</feature>